<keyword evidence="2" id="KW-1133">Transmembrane helix</keyword>
<name>A0ABT5F506_9BACT</name>
<protein>
    <submittedName>
        <fullName evidence="3">Uncharacterized protein</fullName>
    </submittedName>
</protein>
<sequence>MTERASTPEGPPKLPEGVLAVRLGPGANCSSAGSAIDILFYGSVVVGALAVALTAALTPRERRESSDETHDGGANDTNKNDTNDPNGT</sequence>
<comment type="caution">
    <text evidence="3">The sequence shown here is derived from an EMBL/GenBank/DDBJ whole genome shotgun (WGS) entry which is preliminary data.</text>
</comment>
<keyword evidence="2" id="KW-0812">Transmembrane</keyword>
<dbReference type="EMBL" id="JAQNDO010000001">
    <property type="protein sequence ID" value="MDC0748503.1"/>
    <property type="molecule type" value="Genomic_DNA"/>
</dbReference>
<dbReference type="Proteomes" id="UP001221411">
    <property type="component" value="Unassembled WGS sequence"/>
</dbReference>
<organism evidence="3 4">
    <name type="scientific">Polyangium mundeleinium</name>
    <dbReference type="NCBI Taxonomy" id="2995306"/>
    <lineage>
        <taxon>Bacteria</taxon>
        <taxon>Pseudomonadati</taxon>
        <taxon>Myxococcota</taxon>
        <taxon>Polyangia</taxon>
        <taxon>Polyangiales</taxon>
        <taxon>Polyangiaceae</taxon>
        <taxon>Polyangium</taxon>
    </lineage>
</organism>
<dbReference type="RefSeq" id="WP_271927472.1">
    <property type="nucleotide sequence ID" value="NZ_JAQNDO010000001.1"/>
</dbReference>
<evidence type="ECO:0000313" key="3">
    <source>
        <dbReference type="EMBL" id="MDC0748503.1"/>
    </source>
</evidence>
<evidence type="ECO:0000256" key="1">
    <source>
        <dbReference type="SAM" id="MobiDB-lite"/>
    </source>
</evidence>
<gene>
    <name evidence="3" type="ORF">POL67_44665</name>
</gene>
<proteinExistence type="predicted"/>
<keyword evidence="2" id="KW-0472">Membrane</keyword>
<feature type="compositionally biased region" description="Basic and acidic residues" evidence="1">
    <location>
        <begin position="59"/>
        <end position="82"/>
    </location>
</feature>
<evidence type="ECO:0000313" key="4">
    <source>
        <dbReference type="Proteomes" id="UP001221411"/>
    </source>
</evidence>
<reference evidence="3 4" key="1">
    <citation type="submission" date="2022-11" db="EMBL/GenBank/DDBJ databases">
        <title>Minimal conservation of predation-associated metabolite biosynthetic gene clusters underscores biosynthetic potential of Myxococcota including descriptions for ten novel species: Archangium lansinium sp. nov., Myxococcus landrumus sp. nov., Nannocystis bai.</title>
        <authorList>
            <person name="Ahearne A."/>
            <person name="Stevens C."/>
            <person name="Dowd S."/>
        </authorList>
    </citation>
    <scope>NUCLEOTIDE SEQUENCE [LARGE SCALE GENOMIC DNA]</scope>
    <source>
        <strain evidence="3 4">RJM3</strain>
    </source>
</reference>
<keyword evidence="4" id="KW-1185">Reference proteome</keyword>
<feature type="region of interest" description="Disordered" evidence="1">
    <location>
        <begin position="56"/>
        <end position="88"/>
    </location>
</feature>
<evidence type="ECO:0000256" key="2">
    <source>
        <dbReference type="SAM" id="Phobius"/>
    </source>
</evidence>
<feature type="transmembrane region" description="Helical" evidence="2">
    <location>
        <begin position="38"/>
        <end position="57"/>
    </location>
</feature>
<accession>A0ABT5F506</accession>